<dbReference type="InterPro" id="IPR005619">
    <property type="entry name" value="Uncharacterised_YajG"/>
</dbReference>
<protein>
    <submittedName>
        <fullName evidence="2">YajG family lipoprotein</fullName>
    </submittedName>
</protein>
<name>A0ABV6C9R2_9GAMM</name>
<gene>
    <name evidence="2" type="ORF">ACFFIT_06340</name>
</gene>
<dbReference type="RefSeq" id="WP_385876810.1">
    <property type="nucleotide sequence ID" value="NZ_JBHLXE010000071.1"/>
</dbReference>
<evidence type="ECO:0000256" key="1">
    <source>
        <dbReference type="SAM" id="SignalP"/>
    </source>
</evidence>
<dbReference type="Pfam" id="PF03923">
    <property type="entry name" value="Lipoprotein_16"/>
    <property type="match status" value="1"/>
</dbReference>
<feature type="signal peptide" evidence="1">
    <location>
        <begin position="1"/>
        <end position="20"/>
    </location>
</feature>
<keyword evidence="1" id="KW-0732">Signal</keyword>
<comment type="caution">
    <text evidence="2">The sequence shown here is derived from an EMBL/GenBank/DDBJ whole genome shotgun (WGS) entry which is preliminary data.</text>
</comment>
<keyword evidence="3" id="KW-1185">Reference proteome</keyword>
<evidence type="ECO:0000313" key="2">
    <source>
        <dbReference type="EMBL" id="MFC0179705.1"/>
    </source>
</evidence>
<dbReference type="EMBL" id="JBHLXE010000071">
    <property type="protein sequence ID" value="MFC0179705.1"/>
    <property type="molecule type" value="Genomic_DNA"/>
</dbReference>
<keyword evidence="2" id="KW-0449">Lipoprotein</keyword>
<sequence>MNFKNIALATTLLTTVFLTACVAPQNNKINLAPRITLPNQDLTINATSINVVSVDNRSTATLAKLERKGELIELMPNRDVRFLLQEIVEKQMAARGFSVGGNAPVTVQIILNRLDANVTEGNLKHRIDAVVELTLQTRSVNNSLQHSKTYRGQYSLEGALTASQAKIEEVLNTVLTNAINEMAQDNSVATFIRQN</sequence>
<feature type="chain" id="PRO_5046948542" evidence="1">
    <location>
        <begin position="21"/>
        <end position="195"/>
    </location>
</feature>
<dbReference type="PROSITE" id="PS51257">
    <property type="entry name" value="PROKAR_LIPOPROTEIN"/>
    <property type="match status" value="1"/>
</dbReference>
<evidence type="ECO:0000313" key="3">
    <source>
        <dbReference type="Proteomes" id="UP001589758"/>
    </source>
</evidence>
<accession>A0ABV6C9R2</accession>
<organism evidence="2 3">
    <name type="scientific">Thorsellia kenyensis</name>
    <dbReference type="NCBI Taxonomy" id="1549888"/>
    <lineage>
        <taxon>Bacteria</taxon>
        <taxon>Pseudomonadati</taxon>
        <taxon>Pseudomonadota</taxon>
        <taxon>Gammaproteobacteria</taxon>
        <taxon>Enterobacterales</taxon>
        <taxon>Thorselliaceae</taxon>
        <taxon>Thorsellia</taxon>
    </lineage>
</organism>
<dbReference type="Proteomes" id="UP001589758">
    <property type="component" value="Unassembled WGS sequence"/>
</dbReference>
<reference evidence="2 3" key="1">
    <citation type="submission" date="2024-09" db="EMBL/GenBank/DDBJ databases">
        <authorList>
            <person name="Sun Q."/>
            <person name="Mori K."/>
        </authorList>
    </citation>
    <scope>NUCLEOTIDE SEQUENCE [LARGE SCALE GENOMIC DNA]</scope>
    <source>
        <strain evidence="2 3">CCM 8545</strain>
    </source>
</reference>
<proteinExistence type="predicted"/>